<keyword evidence="2" id="KW-0547">Nucleotide-binding</keyword>
<dbReference type="InterPro" id="IPR011006">
    <property type="entry name" value="CheY-like_superfamily"/>
</dbReference>
<evidence type="ECO:0000256" key="4">
    <source>
        <dbReference type="PROSITE-ProRule" id="PRU00169"/>
    </source>
</evidence>
<gene>
    <name evidence="6" type="ORF">Q9L42_018920</name>
</gene>
<keyword evidence="4" id="KW-0597">Phosphoprotein</keyword>
<dbReference type="Gene3D" id="3.40.50.2300">
    <property type="match status" value="1"/>
</dbReference>
<dbReference type="Gene3D" id="3.30.450.90">
    <property type="match status" value="1"/>
</dbReference>
<dbReference type="InterPro" id="IPR027417">
    <property type="entry name" value="P-loop_NTPase"/>
</dbReference>
<evidence type="ECO:0000256" key="3">
    <source>
        <dbReference type="ARBA" id="ARBA00022840"/>
    </source>
</evidence>
<dbReference type="Gene3D" id="3.30.300.160">
    <property type="entry name" value="Type II secretion system, protein E, N-terminal domain"/>
    <property type="match status" value="1"/>
</dbReference>
<comment type="similarity">
    <text evidence="1">Belongs to the GSP E family.</text>
</comment>
<name>A0AAU7NUR0_9GAMM</name>
<evidence type="ECO:0000313" key="7">
    <source>
        <dbReference type="Proteomes" id="UP001225378"/>
    </source>
</evidence>
<keyword evidence="3" id="KW-0067">ATP-binding</keyword>
<dbReference type="Proteomes" id="UP001225378">
    <property type="component" value="Chromosome"/>
</dbReference>
<dbReference type="Gene3D" id="3.40.50.300">
    <property type="entry name" value="P-loop containing nucleotide triphosphate hydrolases"/>
    <property type="match status" value="1"/>
</dbReference>
<dbReference type="SUPFAM" id="SSF160246">
    <property type="entry name" value="EspE N-terminal domain-like"/>
    <property type="match status" value="1"/>
</dbReference>
<dbReference type="CDD" id="cd17569">
    <property type="entry name" value="REC_HupR-like"/>
    <property type="match status" value="1"/>
</dbReference>
<dbReference type="InterPro" id="IPR001789">
    <property type="entry name" value="Sig_transdc_resp-reg_receiver"/>
</dbReference>
<keyword evidence="7" id="KW-1185">Reference proteome</keyword>
<dbReference type="PROSITE" id="PS00662">
    <property type="entry name" value="T2SP_E"/>
    <property type="match status" value="1"/>
</dbReference>
<proteinExistence type="inferred from homology"/>
<dbReference type="SUPFAM" id="SSF52540">
    <property type="entry name" value="P-loop containing nucleoside triphosphate hydrolases"/>
    <property type="match status" value="1"/>
</dbReference>
<dbReference type="Pfam" id="PF05157">
    <property type="entry name" value="MshEN"/>
    <property type="match status" value="1"/>
</dbReference>
<dbReference type="InterPro" id="IPR001482">
    <property type="entry name" value="T2SS/T4SS_dom"/>
</dbReference>
<dbReference type="Pfam" id="PF00072">
    <property type="entry name" value="Response_reg"/>
    <property type="match status" value="1"/>
</dbReference>
<dbReference type="RefSeq" id="WP_349431606.1">
    <property type="nucleotide sequence ID" value="NZ_CP157743.1"/>
</dbReference>
<dbReference type="InterPro" id="IPR037257">
    <property type="entry name" value="T2SS_E_N_sf"/>
</dbReference>
<dbReference type="PANTHER" id="PTHR30258">
    <property type="entry name" value="TYPE II SECRETION SYSTEM PROTEIN GSPE-RELATED"/>
    <property type="match status" value="1"/>
</dbReference>
<sequence length="744" mass="83533">MSRYSALFTGGAESKPTAEEPVKKYSILLVDDEPHVLSALRRVFRRENYHLASAMNGQEALQLLAESDYQVIISDFKMPKMNGAELLRQVKEHYPPIIRIMLTGHADTDAVMGAINEGAVYKFIIKPWNDDDLRVTVGLALEQYDLIEKNRQLLHENQHKSREIKKLSTLSNTDNGQLAILLNKKNLLSAPQLQELFKLKQNSKTPTIKLILDRGWVNEKNIREILRRDLLIEEVALSEFQVSTEALNLLSRSICEQNWVLPLKINHGTLLLAMADPMNMGLQADLRFFTGLPLNIVMADIAAIEKKLHEVYRESPSFGDLETIVSTIDPFETIEVVIEEGDNISLDELLLETEKPPAIRLVNAIIIEAVRLCASDIHIQPRAKSCVVRYRIDGILQDKIFIPSHYLNSLVSRIKVMAEMDISERRRPQDGRITVKTPMRIIDLRISSLPVINGEKVVMRILDRNASVKRLNQLGFSAGDLEKVTRLIGKPQGMILATGPTGSGKTTTLYALLQQGITAEKNYVTIEEPVEYYLDAASQINVKSHIDFTFPVALRAILRQDPDVILLGEIRDEETAEVAFQAALTGHLVFSTLHSNSSISTIARLFDLGLKPYIIASTLEAVISQRLLRRICPHCCQPVQVDSETLRQLGPLFTGNKKPFHHGKGCEQCNHSGYQGRISLYEILMPNEELRDLISTQASQREIKAAALKNGYLSLLEDALEKVAVGLTSCEEVLRVLGPQDFDH</sequence>
<dbReference type="GO" id="GO:0005524">
    <property type="term" value="F:ATP binding"/>
    <property type="evidence" value="ECO:0007669"/>
    <property type="project" value="UniProtKB-KW"/>
</dbReference>
<protein>
    <submittedName>
        <fullName evidence="6">ATPase, T2SS/T4P/T4SS family</fullName>
    </submittedName>
</protein>
<dbReference type="EMBL" id="CP157743">
    <property type="protein sequence ID" value="XBS20396.1"/>
    <property type="molecule type" value="Genomic_DNA"/>
</dbReference>
<dbReference type="Pfam" id="PF00437">
    <property type="entry name" value="T2SSE"/>
    <property type="match status" value="1"/>
</dbReference>
<dbReference type="CDD" id="cd01129">
    <property type="entry name" value="PulE-GspE-like"/>
    <property type="match status" value="1"/>
</dbReference>
<evidence type="ECO:0000313" key="6">
    <source>
        <dbReference type="EMBL" id="XBS20396.1"/>
    </source>
</evidence>
<dbReference type="SMART" id="SM00448">
    <property type="entry name" value="REC"/>
    <property type="match status" value="1"/>
</dbReference>
<dbReference type="PROSITE" id="PS50110">
    <property type="entry name" value="RESPONSE_REGULATORY"/>
    <property type="match status" value="1"/>
</dbReference>
<dbReference type="KEGG" id="mech:Q9L42_018920"/>
<dbReference type="GO" id="GO:0000160">
    <property type="term" value="P:phosphorelay signal transduction system"/>
    <property type="evidence" value="ECO:0007669"/>
    <property type="project" value="InterPro"/>
</dbReference>
<dbReference type="AlphaFoldDB" id="A0AAU7NUR0"/>
<evidence type="ECO:0000256" key="2">
    <source>
        <dbReference type="ARBA" id="ARBA00022741"/>
    </source>
</evidence>
<organism evidence="6 7">
    <name type="scientific">Methylomarinum roseum</name>
    <dbReference type="NCBI Taxonomy" id="3067653"/>
    <lineage>
        <taxon>Bacteria</taxon>
        <taxon>Pseudomonadati</taxon>
        <taxon>Pseudomonadota</taxon>
        <taxon>Gammaproteobacteria</taxon>
        <taxon>Methylococcales</taxon>
        <taxon>Methylococcaceae</taxon>
        <taxon>Methylomarinum</taxon>
    </lineage>
</organism>
<dbReference type="GO" id="GO:0005886">
    <property type="term" value="C:plasma membrane"/>
    <property type="evidence" value="ECO:0007669"/>
    <property type="project" value="TreeGrafter"/>
</dbReference>
<dbReference type="SUPFAM" id="SSF52172">
    <property type="entry name" value="CheY-like"/>
    <property type="match status" value="1"/>
</dbReference>
<feature type="modified residue" description="4-aspartylphosphate" evidence="4">
    <location>
        <position position="75"/>
    </location>
</feature>
<reference evidence="6 7" key="1">
    <citation type="journal article" date="2024" name="Microbiology">
        <title>Methylomarinum rosea sp. nov., a novel halophilic methanotrophic bacterium from the hypersaline Lake Elton.</title>
        <authorList>
            <person name="Suleimanov R.Z."/>
            <person name="Oshkin I.Y."/>
            <person name="Danilova O.V."/>
            <person name="Suzina N.E."/>
            <person name="Dedysh S.N."/>
        </authorList>
    </citation>
    <scope>NUCLEOTIDE SEQUENCE [LARGE SCALE GENOMIC DNA]</scope>
    <source>
        <strain evidence="6 7">Ch1-1</strain>
    </source>
</reference>
<dbReference type="InterPro" id="IPR007831">
    <property type="entry name" value="T2SS_GspE_N"/>
</dbReference>
<dbReference type="GO" id="GO:0016887">
    <property type="term" value="F:ATP hydrolysis activity"/>
    <property type="evidence" value="ECO:0007669"/>
    <property type="project" value="TreeGrafter"/>
</dbReference>
<feature type="domain" description="Response regulatory" evidence="5">
    <location>
        <begin position="26"/>
        <end position="141"/>
    </location>
</feature>
<evidence type="ECO:0000256" key="1">
    <source>
        <dbReference type="ARBA" id="ARBA00006611"/>
    </source>
</evidence>
<dbReference type="PANTHER" id="PTHR30258:SF3">
    <property type="entry name" value="SLL1921 PROTEIN"/>
    <property type="match status" value="1"/>
</dbReference>
<evidence type="ECO:0000259" key="5">
    <source>
        <dbReference type="PROSITE" id="PS50110"/>
    </source>
</evidence>
<accession>A0AAU7NUR0</accession>